<dbReference type="InterPro" id="IPR033469">
    <property type="entry name" value="CYTH-like_dom_sf"/>
</dbReference>
<dbReference type="STRING" id="1385513.N780_03245"/>
<dbReference type="SMART" id="SM01118">
    <property type="entry name" value="CYTH"/>
    <property type="match status" value="1"/>
</dbReference>
<dbReference type="Gene3D" id="2.40.320.10">
    <property type="entry name" value="Hypothetical Protein Pfu-838710-001"/>
    <property type="match status" value="1"/>
</dbReference>
<proteinExistence type="predicted"/>
<dbReference type="PROSITE" id="PS51707">
    <property type="entry name" value="CYTH"/>
    <property type="match status" value="1"/>
</dbReference>
<name>A0A0A2US00_9BACI</name>
<evidence type="ECO:0000259" key="1">
    <source>
        <dbReference type="PROSITE" id="PS51707"/>
    </source>
</evidence>
<dbReference type="InterPro" id="IPR009195">
    <property type="entry name" value="Uncharacterised_YjbK"/>
</dbReference>
<organism evidence="2 3">
    <name type="scientific">Pontibacillus chungwhensis BH030062</name>
    <dbReference type="NCBI Taxonomy" id="1385513"/>
    <lineage>
        <taxon>Bacteria</taxon>
        <taxon>Bacillati</taxon>
        <taxon>Bacillota</taxon>
        <taxon>Bacilli</taxon>
        <taxon>Bacillales</taxon>
        <taxon>Bacillaceae</taxon>
        <taxon>Pontibacillus</taxon>
    </lineage>
</organism>
<dbReference type="InterPro" id="IPR023577">
    <property type="entry name" value="CYTH_domain"/>
</dbReference>
<evidence type="ECO:0000313" key="3">
    <source>
        <dbReference type="Proteomes" id="UP000030153"/>
    </source>
</evidence>
<dbReference type="Proteomes" id="UP000030153">
    <property type="component" value="Unassembled WGS sequence"/>
</dbReference>
<keyword evidence="3" id="KW-1185">Reference proteome</keyword>
<dbReference type="RefSeq" id="WP_036784876.1">
    <property type="nucleotide sequence ID" value="NZ_AVBG01000010.1"/>
</dbReference>
<comment type="caution">
    <text evidence="2">The sequence shown here is derived from an EMBL/GenBank/DDBJ whole genome shotgun (WGS) entry which is preliminary data.</text>
</comment>
<protein>
    <recommendedName>
        <fullName evidence="1">CYTH domain-containing protein</fullName>
    </recommendedName>
</protein>
<gene>
    <name evidence="2" type="ORF">N780_03245</name>
</gene>
<dbReference type="CDD" id="cd07762">
    <property type="entry name" value="CYTH-like_Pase_1"/>
    <property type="match status" value="1"/>
</dbReference>
<reference evidence="2 3" key="1">
    <citation type="submission" date="2013-08" db="EMBL/GenBank/DDBJ databases">
        <title>Genome of Pontibacillus chungwhensis.</title>
        <authorList>
            <person name="Wang Q."/>
            <person name="Wang G."/>
        </authorList>
    </citation>
    <scope>NUCLEOTIDE SEQUENCE [LARGE SCALE GENOMIC DNA]</scope>
    <source>
        <strain evidence="2 3">BH030062</strain>
    </source>
</reference>
<dbReference type="eggNOG" id="COG4116">
    <property type="taxonomic scope" value="Bacteria"/>
</dbReference>
<evidence type="ECO:0000313" key="2">
    <source>
        <dbReference type="EMBL" id="KGP90709.1"/>
    </source>
</evidence>
<dbReference type="SUPFAM" id="SSF55154">
    <property type="entry name" value="CYTH-like phosphatases"/>
    <property type="match status" value="1"/>
</dbReference>
<dbReference type="EMBL" id="AVBG01000010">
    <property type="protein sequence ID" value="KGP90709.1"/>
    <property type="molecule type" value="Genomic_DNA"/>
</dbReference>
<accession>A0A0A2US00</accession>
<feature type="domain" description="CYTH" evidence="1">
    <location>
        <begin position="4"/>
        <end position="190"/>
    </location>
</feature>
<dbReference type="PIRSF" id="PIRSF012526">
    <property type="entry name" value="CYTH_UCP012526"/>
    <property type="match status" value="1"/>
</dbReference>
<sequence>MSQEIEIEFKNLLTEEEYEALVTALAFSTEDRFTQTNYYFETDQFDLREKLAALRIRKKGDTWTATLKEPHVDGLLETHDTLTEEEAYRWMNEQPTTAPNIEGQLASLGIPFKNLSFKGALTTERMEKKYDNTLVVLDRSHFNNVTDYELELEANNAKHGQATFEQLLQKHNIPSRETPNKIQRFFQSLL</sequence>
<dbReference type="OrthoDB" id="384378at2"/>
<dbReference type="AlphaFoldDB" id="A0A0A2US00"/>
<dbReference type="Pfam" id="PF01928">
    <property type="entry name" value="CYTH"/>
    <property type="match status" value="1"/>
</dbReference>